<proteinExistence type="inferred from homology"/>
<dbReference type="InterPro" id="IPR015940">
    <property type="entry name" value="UBA"/>
</dbReference>
<dbReference type="Proteomes" id="UP001152795">
    <property type="component" value="Unassembled WGS sequence"/>
</dbReference>
<evidence type="ECO:0000256" key="2">
    <source>
        <dbReference type="ARBA" id="ARBA00022801"/>
    </source>
</evidence>
<sequence>MDIGERPPVEGVEDEASAGQAKVAKASGNSWSPNEEFIKALVEMGVSQNAAEKGLYYTGNVSAEIAAEWVFENIDHPELNDPFQVDHSLSGFTTVRSNTQSSHKMVFVVNDSLKMGVGKVGAQVGHAAIGLYRELEELKRKIAPMLEQWSEDGETKIVVKGESAQALMDIESLALAKGIPTFLVTDAGMTQVTPGSVTILGLFGERSTLDSITGHLKLL</sequence>
<dbReference type="Gene3D" id="1.10.8.10">
    <property type="entry name" value="DNA helicase RuvA subunit, C-terminal domain"/>
    <property type="match status" value="1"/>
</dbReference>
<dbReference type="CDD" id="cd02430">
    <property type="entry name" value="PTH2"/>
    <property type="match status" value="1"/>
</dbReference>
<dbReference type="PROSITE" id="PS50030">
    <property type="entry name" value="UBA"/>
    <property type="match status" value="1"/>
</dbReference>
<dbReference type="SUPFAM" id="SSF102462">
    <property type="entry name" value="Peptidyl-tRNA hydrolase II"/>
    <property type="match status" value="1"/>
</dbReference>
<dbReference type="EMBL" id="CACRXK020000417">
    <property type="protein sequence ID" value="CAB3981681.1"/>
    <property type="molecule type" value="Genomic_DNA"/>
</dbReference>
<gene>
    <name evidence="5" type="ORF">PACLA_8A017423</name>
</gene>
<comment type="similarity">
    <text evidence="3">Belongs to the PTH2 family.</text>
</comment>
<dbReference type="FunFam" id="3.40.1490.10:FF:000002">
    <property type="entry name" value="Peptidyl-tRNA hydrolase 2, mitochondrial"/>
    <property type="match status" value="1"/>
</dbReference>
<dbReference type="InterPro" id="IPR023476">
    <property type="entry name" value="Pep_tRNA_hydro_II_dom_sf"/>
</dbReference>
<organism evidence="5 6">
    <name type="scientific">Paramuricea clavata</name>
    <name type="common">Red gorgonian</name>
    <name type="synonym">Violescent sea-whip</name>
    <dbReference type="NCBI Taxonomy" id="317549"/>
    <lineage>
        <taxon>Eukaryota</taxon>
        <taxon>Metazoa</taxon>
        <taxon>Cnidaria</taxon>
        <taxon>Anthozoa</taxon>
        <taxon>Octocorallia</taxon>
        <taxon>Malacalcyonacea</taxon>
        <taxon>Plexauridae</taxon>
        <taxon>Paramuricea</taxon>
    </lineage>
</organism>
<dbReference type="EC" id="3.1.1.29" evidence="1"/>
<dbReference type="PANTHER" id="PTHR12649:SF29">
    <property type="entry name" value="AMINOACYL-TRNA HYDROLASE"/>
    <property type="match status" value="1"/>
</dbReference>
<dbReference type="OrthoDB" id="1733656at2759"/>
<keyword evidence="2 5" id="KW-0378">Hydrolase</keyword>
<reference evidence="5" key="1">
    <citation type="submission" date="2020-04" db="EMBL/GenBank/DDBJ databases">
        <authorList>
            <person name="Alioto T."/>
            <person name="Alioto T."/>
            <person name="Gomez Garrido J."/>
        </authorList>
    </citation>
    <scope>NUCLEOTIDE SEQUENCE</scope>
    <source>
        <strain evidence="5">A484AB</strain>
    </source>
</reference>
<evidence type="ECO:0000256" key="4">
    <source>
        <dbReference type="ARBA" id="ARBA00048707"/>
    </source>
</evidence>
<protein>
    <recommendedName>
        <fullName evidence="1">peptidyl-tRNA hydrolase</fullName>
        <ecNumber evidence="1">3.1.1.29</ecNumber>
    </recommendedName>
</protein>
<keyword evidence="6" id="KW-1185">Reference proteome</keyword>
<comment type="catalytic activity">
    <reaction evidence="4">
        <text>an N-acyl-L-alpha-aminoacyl-tRNA + H2O = an N-acyl-L-amino acid + a tRNA + H(+)</text>
        <dbReference type="Rhea" id="RHEA:54448"/>
        <dbReference type="Rhea" id="RHEA-COMP:10123"/>
        <dbReference type="Rhea" id="RHEA-COMP:13883"/>
        <dbReference type="ChEBI" id="CHEBI:15377"/>
        <dbReference type="ChEBI" id="CHEBI:15378"/>
        <dbReference type="ChEBI" id="CHEBI:59874"/>
        <dbReference type="ChEBI" id="CHEBI:78442"/>
        <dbReference type="ChEBI" id="CHEBI:138191"/>
        <dbReference type="EC" id="3.1.1.29"/>
    </reaction>
</comment>
<dbReference type="Gene3D" id="3.40.1490.10">
    <property type="entry name" value="Bit1"/>
    <property type="match status" value="1"/>
</dbReference>
<evidence type="ECO:0000256" key="1">
    <source>
        <dbReference type="ARBA" id="ARBA00013260"/>
    </source>
</evidence>
<dbReference type="SUPFAM" id="SSF46934">
    <property type="entry name" value="UBA-like"/>
    <property type="match status" value="1"/>
</dbReference>
<dbReference type="Pfam" id="PF22562">
    <property type="entry name" value="UBA_7"/>
    <property type="match status" value="1"/>
</dbReference>
<name>A0A6S7G7Z2_PARCT</name>
<dbReference type="Pfam" id="PF01981">
    <property type="entry name" value="PTH2"/>
    <property type="match status" value="1"/>
</dbReference>
<comment type="caution">
    <text evidence="5">The sequence shown here is derived from an EMBL/GenBank/DDBJ whole genome shotgun (WGS) entry which is preliminary data.</text>
</comment>
<evidence type="ECO:0000313" key="5">
    <source>
        <dbReference type="EMBL" id="CAB3981681.1"/>
    </source>
</evidence>
<dbReference type="InterPro" id="IPR009060">
    <property type="entry name" value="UBA-like_sf"/>
</dbReference>
<dbReference type="InterPro" id="IPR002833">
    <property type="entry name" value="PTH2"/>
</dbReference>
<dbReference type="SMART" id="SM00165">
    <property type="entry name" value="UBA"/>
    <property type="match status" value="1"/>
</dbReference>
<dbReference type="NCBIfam" id="TIGR00283">
    <property type="entry name" value="arch_pth2"/>
    <property type="match status" value="1"/>
</dbReference>
<accession>A0A6S7G7Z2</accession>
<dbReference type="GO" id="GO:0005829">
    <property type="term" value="C:cytosol"/>
    <property type="evidence" value="ECO:0007669"/>
    <property type="project" value="TreeGrafter"/>
</dbReference>
<dbReference type="PANTHER" id="PTHR12649">
    <property type="entry name" value="PEPTIDYL-TRNA HYDROLASE 2"/>
    <property type="match status" value="1"/>
</dbReference>
<evidence type="ECO:0000313" key="6">
    <source>
        <dbReference type="Proteomes" id="UP001152795"/>
    </source>
</evidence>
<dbReference type="GO" id="GO:0004045">
    <property type="term" value="F:peptidyl-tRNA hydrolase activity"/>
    <property type="evidence" value="ECO:0007669"/>
    <property type="project" value="UniProtKB-EC"/>
</dbReference>
<dbReference type="CDD" id="cd14296">
    <property type="entry name" value="UBA1_scUBP14_like"/>
    <property type="match status" value="1"/>
</dbReference>
<evidence type="ECO:0000256" key="3">
    <source>
        <dbReference type="ARBA" id="ARBA00038050"/>
    </source>
</evidence>
<dbReference type="AlphaFoldDB" id="A0A6S7G7Z2"/>